<dbReference type="PANTHER" id="PTHR45782:SF4">
    <property type="entry name" value="MITOCHONDRIAL RIBOSOME-ASSOCIATED GTPASE 1"/>
    <property type="match status" value="1"/>
</dbReference>
<evidence type="ECO:0000259" key="6">
    <source>
        <dbReference type="PROSITE" id="PS51721"/>
    </source>
</evidence>
<dbReference type="OrthoDB" id="9779790at2"/>
<evidence type="ECO:0000313" key="8">
    <source>
        <dbReference type="Proteomes" id="UP000274139"/>
    </source>
</evidence>
<keyword evidence="3" id="KW-0963">Cytoplasm</keyword>
<dbReference type="InterPro" id="IPR023179">
    <property type="entry name" value="GTP-bd_ortho_bundle_sf"/>
</dbReference>
<feature type="compositionally biased region" description="Basic residues" evidence="5">
    <location>
        <begin position="305"/>
        <end position="315"/>
    </location>
</feature>
<keyword evidence="1 3" id="KW-0547">Nucleotide-binding</keyword>
<protein>
    <recommendedName>
        <fullName evidence="3">Ribosome biogenesis GTPase A</fullName>
    </recommendedName>
</protein>
<gene>
    <name evidence="7" type="primary">ylqF</name>
    <name evidence="7" type="ORF">EAY64_00250</name>
</gene>
<feature type="binding site" evidence="4">
    <location>
        <begin position="124"/>
        <end position="129"/>
    </location>
    <ligand>
        <name>GTP</name>
        <dbReference type="ChEBI" id="CHEBI:37565"/>
    </ligand>
</feature>
<dbReference type="GO" id="GO:0005737">
    <property type="term" value="C:cytoplasm"/>
    <property type="evidence" value="ECO:0007669"/>
    <property type="project" value="UniProtKB-SubCell"/>
</dbReference>
<dbReference type="SUPFAM" id="SSF52540">
    <property type="entry name" value="P-loop containing nucleoside triphosphate hydrolases"/>
    <property type="match status" value="1"/>
</dbReference>
<evidence type="ECO:0000256" key="4">
    <source>
        <dbReference type="PIRSR" id="PIRSR006230-1"/>
    </source>
</evidence>
<dbReference type="FunFam" id="3.40.50.300:FF:000590">
    <property type="entry name" value="Ribosome biogenesis GTPase A"/>
    <property type="match status" value="1"/>
</dbReference>
<evidence type="ECO:0000256" key="2">
    <source>
        <dbReference type="ARBA" id="ARBA00023134"/>
    </source>
</evidence>
<dbReference type="GO" id="GO:0005525">
    <property type="term" value="F:GTP binding"/>
    <property type="evidence" value="ECO:0007669"/>
    <property type="project" value="UniProtKB-KW"/>
</dbReference>
<evidence type="ECO:0000256" key="5">
    <source>
        <dbReference type="SAM" id="MobiDB-lite"/>
    </source>
</evidence>
<sequence length="315" mass="35284">MAIQWFPGHMNKARKDVMERLKDIDVVIEMLDARLPASSANPMLARMAKGKPRLMILNKQDLADPAITTQWLDWYRAKKQTQAIGLDAGERAPSQKLVAACRELAPNRGGLDKPLRVLICGIPNVGKSTLINSMSSRKIAKTGNMPGVTKNEQRIILDDDVELYDTPGMLWPKIEVEEGGYNLAASGAVGRNAMDEEEVSLELLKYLLQHYVPELTARYKLDDVDGLQDWQVLEMIGRKRGAMLGGGRVNIQKAAEIVLTDFRDGNTGRITLERPQEWVVWEKRAKELAAQKAAAREAMMSEKEKRKHTSRGPQD</sequence>
<dbReference type="CDD" id="cd01856">
    <property type="entry name" value="YlqF"/>
    <property type="match status" value="1"/>
</dbReference>
<dbReference type="PROSITE" id="PS51721">
    <property type="entry name" value="G_CP"/>
    <property type="match status" value="1"/>
</dbReference>
<dbReference type="PANTHER" id="PTHR45782">
    <property type="entry name" value="MITOCHONDRIAL RIBOSOME-ASSOCIATED GTPASE 1"/>
    <property type="match status" value="1"/>
</dbReference>
<accession>A0A454JP19</accession>
<feature type="region of interest" description="Disordered" evidence="5">
    <location>
        <begin position="292"/>
        <end position="315"/>
    </location>
</feature>
<dbReference type="GO" id="GO:0006412">
    <property type="term" value="P:translation"/>
    <property type="evidence" value="ECO:0007669"/>
    <property type="project" value="TreeGrafter"/>
</dbReference>
<evidence type="ECO:0000256" key="1">
    <source>
        <dbReference type="ARBA" id="ARBA00022741"/>
    </source>
</evidence>
<comment type="function">
    <text evidence="3">Required for a late step of 50S ribosomal subunit assembly. Has GTPase activity.</text>
</comment>
<dbReference type="InterPro" id="IPR016478">
    <property type="entry name" value="GTPase_MTG1"/>
</dbReference>
<dbReference type="PIRSF" id="PIRSF006230">
    <property type="entry name" value="MG442"/>
    <property type="match status" value="1"/>
</dbReference>
<reference evidence="7 8" key="1">
    <citation type="submission" date="2018-10" db="EMBL/GenBank/DDBJ databases">
        <title>Draft genome sequence of Aquitalea MWU14-2217 isolated from a wild cranberry bog in Provincetown, Massachusetts.</title>
        <authorList>
            <person name="Ebadzadsahrai G."/>
            <person name="Soby S."/>
        </authorList>
    </citation>
    <scope>NUCLEOTIDE SEQUENCE [LARGE SCALE GENOMIC DNA]</scope>
    <source>
        <strain evidence="7 8">MWU14-2217</strain>
    </source>
</reference>
<organism evidence="7 8">
    <name type="scientific">Aquitalea palustris</name>
    <dbReference type="NCBI Taxonomy" id="2480983"/>
    <lineage>
        <taxon>Bacteria</taxon>
        <taxon>Pseudomonadati</taxon>
        <taxon>Pseudomonadota</taxon>
        <taxon>Betaproteobacteria</taxon>
        <taxon>Neisseriales</taxon>
        <taxon>Chromobacteriaceae</taxon>
        <taxon>Aquitalea</taxon>
    </lineage>
</organism>
<dbReference type="Pfam" id="PF01926">
    <property type="entry name" value="MMR_HSR1"/>
    <property type="match status" value="1"/>
</dbReference>
<comment type="caution">
    <text evidence="7">The sequence shown here is derived from an EMBL/GenBank/DDBJ whole genome shotgun (WGS) entry which is preliminary data.</text>
</comment>
<dbReference type="InterPro" id="IPR030378">
    <property type="entry name" value="G_CP_dom"/>
</dbReference>
<dbReference type="RefSeq" id="WP_103522802.1">
    <property type="nucleotide sequence ID" value="NZ_JAIZDC010000011.1"/>
</dbReference>
<name>A0A454JP19_9NEIS</name>
<dbReference type="NCBIfam" id="TIGR03596">
    <property type="entry name" value="GTPase_YlqF"/>
    <property type="match status" value="1"/>
</dbReference>
<dbReference type="InterPro" id="IPR006073">
    <property type="entry name" value="GTP-bd"/>
</dbReference>
<dbReference type="InterPro" id="IPR027417">
    <property type="entry name" value="P-loop_NTPase"/>
</dbReference>
<dbReference type="Gene3D" id="1.10.1580.10">
    <property type="match status" value="1"/>
</dbReference>
<comment type="similarity">
    <text evidence="3">Belongs to the TRAFAC class YlqF/YawG GTPase family. MTG1 subfamily.</text>
</comment>
<dbReference type="EMBL" id="RFAR01000001">
    <property type="protein sequence ID" value="RMD02252.1"/>
    <property type="molecule type" value="Genomic_DNA"/>
</dbReference>
<feature type="domain" description="CP-type G" evidence="6">
    <location>
        <begin position="15"/>
        <end position="172"/>
    </location>
</feature>
<comment type="subcellular location">
    <subcellularLocation>
        <location evidence="3">Cytoplasm</location>
    </subcellularLocation>
</comment>
<keyword evidence="8" id="KW-1185">Reference proteome</keyword>
<evidence type="ECO:0000256" key="3">
    <source>
        <dbReference type="PIRNR" id="PIRNR006230"/>
    </source>
</evidence>
<proteinExistence type="inferred from homology"/>
<dbReference type="InterPro" id="IPR019991">
    <property type="entry name" value="GTP-bd_ribosome_bgen"/>
</dbReference>
<dbReference type="AlphaFoldDB" id="A0A454JP19"/>
<feature type="binding site" evidence="4">
    <location>
        <begin position="58"/>
        <end position="61"/>
    </location>
    <ligand>
        <name>GTP</name>
        <dbReference type="ChEBI" id="CHEBI:37565"/>
    </ligand>
</feature>
<keyword evidence="2 3" id="KW-0342">GTP-binding</keyword>
<evidence type="ECO:0000313" key="7">
    <source>
        <dbReference type="EMBL" id="RMD02252.1"/>
    </source>
</evidence>
<dbReference type="GO" id="GO:0003924">
    <property type="term" value="F:GTPase activity"/>
    <property type="evidence" value="ECO:0007669"/>
    <property type="project" value="TreeGrafter"/>
</dbReference>
<feature type="binding site" evidence="4">
    <location>
        <position position="168"/>
    </location>
    <ligand>
        <name>GTP</name>
        <dbReference type="ChEBI" id="CHEBI:37565"/>
    </ligand>
</feature>
<dbReference type="Proteomes" id="UP000274139">
    <property type="component" value="Unassembled WGS sequence"/>
</dbReference>
<dbReference type="Gene3D" id="3.40.50.300">
    <property type="entry name" value="P-loop containing nucleotide triphosphate hydrolases"/>
    <property type="match status" value="1"/>
</dbReference>